<comment type="caution">
    <text evidence="1">The sequence shown here is derived from an EMBL/GenBank/DDBJ whole genome shotgun (WGS) entry which is preliminary data.</text>
</comment>
<gene>
    <name evidence="1" type="ORF">HaLaN_07199</name>
</gene>
<reference evidence="1 2" key="1">
    <citation type="submission" date="2020-02" db="EMBL/GenBank/DDBJ databases">
        <title>Draft genome sequence of Haematococcus lacustris strain NIES-144.</title>
        <authorList>
            <person name="Morimoto D."/>
            <person name="Nakagawa S."/>
            <person name="Yoshida T."/>
            <person name="Sawayama S."/>
        </authorList>
    </citation>
    <scope>NUCLEOTIDE SEQUENCE [LARGE SCALE GENOMIC DNA]</scope>
    <source>
        <strain evidence="1 2">NIES-144</strain>
    </source>
</reference>
<protein>
    <submittedName>
        <fullName evidence="1">Uncharacterized protein</fullName>
    </submittedName>
</protein>
<evidence type="ECO:0000313" key="1">
    <source>
        <dbReference type="EMBL" id="GFH11664.1"/>
    </source>
</evidence>
<evidence type="ECO:0000313" key="2">
    <source>
        <dbReference type="Proteomes" id="UP000485058"/>
    </source>
</evidence>
<dbReference type="Gene3D" id="1.20.1260.100">
    <property type="entry name" value="TspO/MBR protein"/>
    <property type="match status" value="1"/>
</dbReference>
<dbReference type="AlphaFoldDB" id="A0A699YXY2"/>
<dbReference type="InterPro" id="IPR038330">
    <property type="entry name" value="TspO/MBR-related_sf"/>
</dbReference>
<name>A0A699YXY2_HAELA</name>
<keyword evidence="2" id="KW-1185">Reference proteome</keyword>
<accession>A0A699YXY2</accession>
<dbReference type="EMBL" id="BLLF01000423">
    <property type="protein sequence ID" value="GFH11664.1"/>
    <property type="molecule type" value="Genomic_DNA"/>
</dbReference>
<organism evidence="1 2">
    <name type="scientific">Haematococcus lacustris</name>
    <name type="common">Green alga</name>
    <name type="synonym">Haematococcus pluvialis</name>
    <dbReference type="NCBI Taxonomy" id="44745"/>
    <lineage>
        <taxon>Eukaryota</taxon>
        <taxon>Viridiplantae</taxon>
        <taxon>Chlorophyta</taxon>
        <taxon>core chlorophytes</taxon>
        <taxon>Chlorophyceae</taxon>
        <taxon>CS clade</taxon>
        <taxon>Chlamydomonadales</taxon>
        <taxon>Haematococcaceae</taxon>
        <taxon>Haematococcus</taxon>
    </lineage>
</organism>
<sequence>MSPYVAWVAFATALNARIWKDNPNAQDIDDTLVEPPADVKEAGKDLAAAAASATKAAKTVLTYK</sequence>
<proteinExistence type="predicted"/>
<dbReference type="Proteomes" id="UP000485058">
    <property type="component" value="Unassembled WGS sequence"/>
</dbReference>